<sequence length="159" mass="18852">MERSDLLKHAKAKAAKYCAGRERSPKQVLDKCQAWELTEEEALELLQQLVHERFVDEHRFARAFCHDKFEFNQWGKIRIRQELSRHQVSESAMSEGLTAISDERYEQVLQDLASRKWESLHREENDWVRKQKTMAYLMRKGFEMSLVSSITDQLPHTNS</sequence>
<proteinExistence type="inferred from homology"/>
<comment type="function">
    <text evidence="5">Modulates RecA activity.</text>
</comment>
<organism evidence="8 9">
    <name type="scientific">Marinoscillum furvescens DSM 4134</name>
    <dbReference type="NCBI Taxonomy" id="1122208"/>
    <lineage>
        <taxon>Bacteria</taxon>
        <taxon>Pseudomonadati</taxon>
        <taxon>Bacteroidota</taxon>
        <taxon>Cytophagia</taxon>
        <taxon>Cytophagales</taxon>
        <taxon>Reichenbachiellaceae</taxon>
        <taxon>Marinoscillum</taxon>
    </lineage>
</organism>
<comment type="subcellular location">
    <subcellularLocation>
        <location evidence="1 5">Cytoplasm</location>
    </subcellularLocation>
</comment>
<dbReference type="GO" id="GO:0005737">
    <property type="term" value="C:cytoplasm"/>
    <property type="evidence" value="ECO:0007669"/>
    <property type="project" value="UniProtKB-SubCell"/>
</dbReference>
<dbReference type="PANTHER" id="PTHR33602:SF1">
    <property type="entry name" value="REGULATORY PROTEIN RECX FAMILY PROTEIN"/>
    <property type="match status" value="1"/>
</dbReference>
<evidence type="ECO:0000313" key="8">
    <source>
        <dbReference type="EMBL" id="RED98846.1"/>
    </source>
</evidence>
<comment type="caution">
    <text evidence="8">The sequence shown here is derived from an EMBL/GenBank/DDBJ whole genome shotgun (WGS) entry which is preliminary data.</text>
</comment>
<gene>
    <name evidence="5" type="primary">recX</name>
    <name evidence="8" type="ORF">C7460_10938</name>
</gene>
<feature type="domain" description="RecX third three-helical" evidence="7">
    <location>
        <begin position="106"/>
        <end position="148"/>
    </location>
</feature>
<name>A0A3D9L4C0_MARFU</name>
<dbReference type="RefSeq" id="WP_115868152.1">
    <property type="nucleotide sequence ID" value="NZ_QREG01000009.1"/>
</dbReference>
<dbReference type="Proteomes" id="UP000256779">
    <property type="component" value="Unassembled WGS sequence"/>
</dbReference>
<keyword evidence="4 5" id="KW-0963">Cytoplasm</keyword>
<evidence type="ECO:0000259" key="7">
    <source>
        <dbReference type="Pfam" id="PF21981"/>
    </source>
</evidence>
<dbReference type="Pfam" id="PF02631">
    <property type="entry name" value="RecX_HTH2"/>
    <property type="match status" value="1"/>
</dbReference>
<reference evidence="8 9" key="1">
    <citation type="submission" date="2018-07" db="EMBL/GenBank/DDBJ databases">
        <title>Genomic Encyclopedia of Type Strains, Phase IV (KMG-IV): sequencing the most valuable type-strain genomes for metagenomic binning, comparative biology and taxonomic classification.</title>
        <authorList>
            <person name="Goeker M."/>
        </authorList>
    </citation>
    <scope>NUCLEOTIDE SEQUENCE [LARGE SCALE GENOMIC DNA]</scope>
    <source>
        <strain evidence="8 9">DSM 4134</strain>
    </source>
</reference>
<dbReference type="InterPro" id="IPR036388">
    <property type="entry name" value="WH-like_DNA-bd_sf"/>
</dbReference>
<dbReference type="PANTHER" id="PTHR33602">
    <property type="entry name" value="REGULATORY PROTEIN RECX FAMILY PROTEIN"/>
    <property type="match status" value="1"/>
</dbReference>
<dbReference type="InterPro" id="IPR003783">
    <property type="entry name" value="Regulatory_RecX"/>
</dbReference>
<evidence type="ECO:0000259" key="6">
    <source>
        <dbReference type="Pfam" id="PF02631"/>
    </source>
</evidence>
<evidence type="ECO:0000256" key="3">
    <source>
        <dbReference type="ARBA" id="ARBA00018111"/>
    </source>
</evidence>
<dbReference type="InterPro" id="IPR053924">
    <property type="entry name" value="RecX_HTH_2nd"/>
</dbReference>
<evidence type="ECO:0000256" key="2">
    <source>
        <dbReference type="ARBA" id="ARBA00009695"/>
    </source>
</evidence>
<evidence type="ECO:0000256" key="1">
    <source>
        <dbReference type="ARBA" id="ARBA00004496"/>
    </source>
</evidence>
<evidence type="ECO:0000313" key="9">
    <source>
        <dbReference type="Proteomes" id="UP000256779"/>
    </source>
</evidence>
<evidence type="ECO:0000256" key="4">
    <source>
        <dbReference type="ARBA" id="ARBA00022490"/>
    </source>
</evidence>
<protein>
    <recommendedName>
        <fullName evidence="3 5">Regulatory protein RecX</fullName>
    </recommendedName>
</protein>
<keyword evidence="9" id="KW-1185">Reference proteome</keyword>
<evidence type="ECO:0000256" key="5">
    <source>
        <dbReference type="HAMAP-Rule" id="MF_01114"/>
    </source>
</evidence>
<dbReference type="Pfam" id="PF21981">
    <property type="entry name" value="RecX_HTH3"/>
    <property type="match status" value="1"/>
</dbReference>
<dbReference type="AlphaFoldDB" id="A0A3D9L4C0"/>
<feature type="domain" description="RecX second three-helical" evidence="6">
    <location>
        <begin position="56"/>
        <end position="97"/>
    </location>
</feature>
<dbReference type="InterPro" id="IPR053925">
    <property type="entry name" value="RecX_HTH_3rd"/>
</dbReference>
<comment type="similarity">
    <text evidence="2 5">Belongs to the RecX family.</text>
</comment>
<dbReference type="OrthoDB" id="1523826at2"/>
<dbReference type="HAMAP" id="MF_01114">
    <property type="entry name" value="RecX"/>
    <property type="match status" value="1"/>
</dbReference>
<dbReference type="EMBL" id="QREG01000009">
    <property type="protein sequence ID" value="RED98846.1"/>
    <property type="molecule type" value="Genomic_DNA"/>
</dbReference>
<accession>A0A3D9L4C0</accession>
<dbReference type="Gene3D" id="1.10.10.10">
    <property type="entry name" value="Winged helix-like DNA-binding domain superfamily/Winged helix DNA-binding domain"/>
    <property type="match status" value="2"/>
</dbReference>
<dbReference type="GO" id="GO:0006282">
    <property type="term" value="P:regulation of DNA repair"/>
    <property type="evidence" value="ECO:0007669"/>
    <property type="project" value="UniProtKB-UniRule"/>
</dbReference>